<evidence type="ECO:0000256" key="4">
    <source>
        <dbReference type="ARBA" id="ARBA00022737"/>
    </source>
</evidence>
<evidence type="ECO:0000313" key="10">
    <source>
        <dbReference type="EnsemblPlants" id="QL04p035440:mrna"/>
    </source>
</evidence>
<dbReference type="EnsemblPlants" id="QL04p035440:mrna">
    <property type="protein sequence ID" value="QL04p035440:mrna"/>
    <property type="gene ID" value="QL04p035440"/>
</dbReference>
<keyword evidence="7" id="KW-0442">Lipid degradation</keyword>
<keyword evidence="11" id="KW-1185">Reference proteome</keyword>
<evidence type="ECO:0000256" key="2">
    <source>
        <dbReference type="ARBA" id="ARBA00012027"/>
    </source>
</evidence>
<evidence type="ECO:0000256" key="6">
    <source>
        <dbReference type="ARBA" id="ARBA00022837"/>
    </source>
</evidence>
<dbReference type="Gene3D" id="3.30.870.10">
    <property type="entry name" value="Endonuclease Chain A"/>
    <property type="match status" value="1"/>
</dbReference>
<dbReference type="Pfam" id="PF12357">
    <property type="entry name" value="PLD_C"/>
    <property type="match status" value="1"/>
</dbReference>
<dbReference type="SMART" id="SM00155">
    <property type="entry name" value="PLDc"/>
    <property type="match status" value="1"/>
</dbReference>
<dbReference type="PROSITE" id="PS50035">
    <property type="entry name" value="PLD"/>
    <property type="match status" value="1"/>
</dbReference>
<dbReference type="Pfam" id="PF00614">
    <property type="entry name" value="PLDc"/>
    <property type="match status" value="1"/>
</dbReference>
<dbReference type="GO" id="GO:0004630">
    <property type="term" value="F:phospholipase D activity"/>
    <property type="evidence" value="ECO:0007669"/>
    <property type="project" value="UniProtKB-EC"/>
</dbReference>
<dbReference type="InterPro" id="IPR001736">
    <property type="entry name" value="PLipase_D/transphosphatidylase"/>
</dbReference>
<evidence type="ECO:0000256" key="1">
    <source>
        <dbReference type="ARBA" id="ARBA00000798"/>
    </source>
</evidence>
<dbReference type="SUPFAM" id="SSF56024">
    <property type="entry name" value="Phospholipase D/nuclease"/>
    <property type="match status" value="1"/>
</dbReference>
<comment type="catalytic activity">
    <reaction evidence="1">
        <text>a 1,2-diacyl-sn-glycero-3-phosphocholine + H2O = a 1,2-diacyl-sn-glycero-3-phosphate + choline + H(+)</text>
        <dbReference type="Rhea" id="RHEA:14445"/>
        <dbReference type="ChEBI" id="CHEBI:15354"/>
        <dbReference type="ChEBI" id="CHEBI:15377"/>
        <dbReference type="ChEBI" id="CHEBI:15378"/>
        <dbReference type="ChEBI" id="CHEBI:57643"/>
        <dbReference type="ChEBI" id="CHEBI:58608"/>
        <dbReference type="EC" id="3.1.4.4"/>
    </reaction>
</comment>
<dbReference type="EC" id="3.1.4.4" evidence="2"/>
<dbReference type="PANTHER" id="PTHR18896:SF193">
    <property type="entry name" value="PHOSPHOLIPASE D"/>
    <property type="match status" value="1"/>
</dbReference>
<protein>
    <recommendedName>
        <fullName evidence="2">phospholipase D</fullName>
        <ecNumber evidence="2">3.1.4.4</ecNumber>
    </recommendedName>
</protein>
<keyword evidence="8" id="KW-0443">Lipid metabolism</keyword>
<evidence type="ECO:0000259" key="9">
    <source>
        <dbReference type="PROSITE" id="PS50035"/>
    </source>
</evidence>
<evidence type="ECO:0000313" key="11">
    <source>
        <dbReference type="Proteomes" id="UP000594261"/>
    </source>
</evidence>
<keyword evidence="4" id="KW-0677">Repeat</keyword>
<reference evidence="10" key="2">
    <citation type="submission" date="2021-01" db="UniProtKB">
        <authorList>
            <consortium name="EnsemblPlants"/>
        </authorList>
    </citation>
    <scope>IDENTIFICATION</scope>
</reference>
<evidence type="ECO:0000256" key="8">
    <source>
        <dbReference type="ARBA" id="ARBA00023098"/>
    </source>
</evidence>
<sequence length="367" mass="42423">MYISYGLDIVCRSFAEEAVKSVVFVPIRSIRRDYTTWYLHGEGDSEVKGDDHDGMLYGDMSDMIKDAYPQVVRGREPSGNEPQETNGVAKKFYRSLEEVKQPLYLDCEKYSSLSFIVKLLHIKCVSSWSNKSFKSIPESASVQAILNWQNRTMEMMYKDIVQALQTKGLEANPKDYLTFFCLGNREMRNSGEYELSEKPEHDTDYSRAQEVRRFMIYVHAKMMIVDDEYIIIGSANINQRSMDGARDTEIAMGAYQTFHLFTRQPVRGQIHGFQMALWYEHLGMLDNSFLHPESVECVQRVNQIARKYWDLYSSETLDHDLPSHLLSYPIHIIEKGEVKVPRIEFFPDTKAKVLGSKSELLPPILTT</sequence>
<proteinExistence type="predicted"/>
<dbReference type="Gramene" id="QL04p035440:mrna">
    <property type="protein sequence ID" value="QL04p035440:mrna"/>
    <property type="gene ID" value="QL04p035440"/>
</dbReference>
<dbReference type="InParanoid" id="A0A7N2LE82"/>
<name>A0A7N2LE82_QUELO</name>
<feature type="domain" description="PLD phosphodiesterase" evidence="9">
    <location>
        <begin position="214"/>
        <end position="241"/>
    </location>
</feature>
<dbReference type="PANTHER" id="PTHR18896">
    <property type="entry name" value="PHOSPHOLIPASE D"/>
    <property type="match status" value="1"/>
</dbReference>
<evidence type="ECO:0000256" key="7">
    <source>
        <dbReference type="ARBA" id="ARBA00022963"/>
    </source>
</evidence>
<dbReference type="Proteomes" id="UP000594261">
    <property type="component" value="Chromosome 4"/>
</dbReference>
<evidence type="ECO:0000256" key="3">
    <source>
        <dbReference type="ARBA" id="ARBA00022723"/>
    </source>
</evidence>
<keyword evidence="5" id="KW-0378">Hydrolase</keyword>
<dbReference type="InterPro" id="IPR015679">
    <property type="entry name" value="PLipase_D_fam"/>
</dbReference>
<evidence type="ECO:0000256" key="5">
    <source>
        <dbReference type="ARBA" id="ARBA00022801"/>
    </source>
</evidence>
<dbReference type="InterPro" id="IPR024632">
    <property type="entry name" value="PLipase_D_C"/>
</dbReference>
<keyword evidence="3" id="KW-0479">Metal-binding</keyword>
<accession>A0A7N2LE82</accession>
<dbReference type="GO" id="GO:0005886">
    <property type="term" value="C:plasma membrane"/>
    <property type="evidence" value="ECO:0007669"/>
    <property type="project" value="TreeGrafter"/>
</dbReference>
<dbReference type="GO" id="GO:0046872">
    <property type="term" value="F:metal ion binding"/>
    <property type="evidence" value="ECO:0007669"/>
    <property type="project" value="UniProtKB-KW"/>
</dbReference>
<reference evidence="10 11" key="1">
    <citation type="journal article" date="2016" name="G3 (Bethesda)">
        <title>First Draft Assembly and Annotation of the Genome of a California Endemic Oak Quercus lobata Nee (Fagaceae).</title>
        <authorList>
            <person name="Sork V.L."/>
            <person name="Fitz-Gibbon S.T."/>
            <person name="Puiu D."/>
            <person name="Crepeau M."/>
            <person name="Gugger P.F."/>
            <person name="Sherman R."/>
            <person name="Stevens K."/>
            <person name="Langley C.H."/>
            <person name="Pellegrini M."/>
            <person name="Salzberg S.L."/>
        </authorList>
    </citation>
    <scope>NUCLEOTIDE SEQUENCE [LARGE SCALE GENOMIC DNA]</scope>
    <source>
        <strain evidence="10 11">cv. SW786</strain>
    </source>
</reference>
<dbReference type="EMBL" id="LRBV02000004">
    <property type="status" value="NOT_ANNOTATED_CDS"/>
    <property type="molecule type" value="Genomic_DNA"/>
</dbReference>
<dbReference type="GO" id="GO:0009395">
    <property type="term" value="P:phospholipid catabolic process"/>
    <property type="evidence" value="ECO:0007669"/>
    <property type="project" value="TreeGrafter"/>
</dbReference>
<dbReference type="AlphaFoldDB" id="A0A7N2LE82"/>
<organism evidence="10 11">
    <name type="scientific">Quercus lobata</name>
    <name type="common">Valley oak</name>
    <dbReference type="NCBI Taxonomy" id="97700"/>
    <lineage>
        <taxon>Eukaryota</taxon>
        <taxon>Viridiplantae</taxon>
        <taxon>Streptophyta</taxon>
        <taxon>Embryophyta</taxon>
        <taxon>Tracheophyta</taxon>
        <taxon>Spermatophyta</taxon>
        <taxon>Magnoliopsida</taxon>
        <taxon>eudicotyledons</taxon>
        <taxon>Gunneridae</taxon>
        <taxon>Pentapetalae</taxon>
        <taxon>rosids</taxon>
        <taxon>fabids</taxon>
        <taxon>Fagales</taxon>
        <taxon>Fagaceae</taxon>
        <taxon>Quercus</taxon>
    </lineage>
</organism>
<keyword evidence="6" id="KW-0106">Calcium</keyword>